<sequence>MRIYLSGPITGASCEEITDWRVQAAAMLPAGVDVYDPASSPYDAELASDAPETPSAALARLMHGRLVVDRNKHIIQSSDVVLANLLRSDRASIGSIGELFWANAFRIPIVIVREQSGNVHDHAMLNAIASVVTSSLEDGCEAALNILGTDARVGGRG</sequence>
<proteinExistence type="predicted"/>
<protein>
    <recommendedName>
        <fullName evidence="3">Nucleoside 2-deoxyribosyltransferase</fullName>
    </recommendedName>
</protein>
<evidence type="ECO:0008006" key="3">
    <source>
        <dbReference type="Google" id="ProtNLM"/>
    </source>
</evidence>
<name>A0ABU3Y5Z1_9SPHN</name>
<dbReference type="Gene3D" id="3.40.50.450">
    <property type="match status" value="1"/>
</dbReference>
<keyword evidence="2" id="KW-1185">Reference proteome</keyword>
<gene>
    <name evidence="1" type="ORF">RZN05_07515</name>
</gene>
<dbReference type="RefSeq" id="WP_317225993.1">
    <property type="nucleotide sequence ID" value="NZ_JAWJEJ010000001.1"/>
</dbReference>
<accession>A0ABU3Y5Z1</accession>
<comment type="caution">
    <text evidence="1">The sequence shown here is derived from an EMBL/GenBank/DDBJ whole genome shotgun (WGS) entry which is preliminary data.</text>
</comment>
<evidence type="ECO:0000313" key="1">
    <source>
        <dbReference type="EMBL" id="MDV3456825.1"/>
    </source>
</evidence>
<reference evidence="1 2" key="1">
    <citation type="submission" date="2023-10" db="EMBL/GenBank/DDBJ databases">
        <title>Sphingomonas sp. HF-S4 16S ribosomal RNA gene Genome sequencing and assembly.</title>
        <authorList>
            <person name="Lee H."/>
        </authorList>
    </citation>
    <scope>NUCLEOTIDE SEQUENCE [LARGE SCALE GENOMIC DNA]</scope>
    <source>
        <strain evidence="1 2">HF-S4</strain>
    </source>
</reference>
<dbReference type="SUPFAM" id="SSF52309">
    <property type="entry name" value="N-(deoxy)ribosyltransferase-like"/>
    <property type="match status" value="1"/>
</dbReference>
<organism evidence="1 2">
    <name type="scientific">Sphingomonas agrestis</name>
    <dbReference type="NCBI Taxonomy" id="3080540"/>
    <lineage>
        <taxon>Bacteria</taxon>
        <taxon>Pseudomonadati</taxon>
        <taxon>Pseudomonadota</taxon>
        <taxon>Alphaproteobacteria</taxon>
        <taxon>Sphingomonadales</taxon>
        <taxon>Sphingomonadaceae</taxon>
        <taxon>Sphingomonas</taxon>
    </lineage>
</organism>
<dbReference type="Proteomes" id="UP001273531">
    <property type="component" value="Unassembled WGS sequence"/>
</dbReference>
<evidence type="ECO:0000313" key="2">
    <source>
        <dbReference type="Proteomes" id="UP001273531"/>
    </source>
</evidence>
<dbReference type="EMBL" id="JAWJEJ010000001">
    <property type="protein sequence ID" value="MDV3456825.1"/>
    <property type="molecule type" value="Genomic_DNA"/>
</dbReference>